<feature type="transmembrane region" description="Helical" evidence="1">
    <location>
        <begin position="6"/>
        <end position="26"/>
    </location>
</feature>
<feature type="transmembrane region" description="Helical" evidence="1">
    <location>
        <begin position="38"/>
        <end position="55"/>
    </location>
</feature>
<reference evidence="3 4" key="1">
    <citation type="submission" date="2019-08" db="EMBL/GenBank/DDBJ databases">
        <title>Genome of Vicingus serpentipes NCIMB 15042.</title>
        <authorList>
            <person name="Bowman J.P."/>
        </authorList>
    </citation>
    <scope>NUCLEOTIDE SEQUENCE [LARGE SCALE GENOMIC DNA]</scope>
    <source>
        <strain evidence="3 4">NCIMB 15042</strain>
    </source>
</reference>
<dbReference type="GO" id="GO:0043164">
    <property type="term" value="P:Gram-negative-bacterium-type cell wall biogenesis"/>
    <property type="evidence" value="ECO:0007669"/>
    <property type="project" value="TreeGrafter"/>
</dbReference>
<dbReference type="CDD" id="cd06259">
    <property type="entry name" value="YdcF-like"/>
    <property type="match status" value="1"/>
</dbReference>
<dbReference type="Pfam" id="PF02698">
    <property type="entry name" value="DUF218"/>
    <property type="match status" value="1"/>
</dbReference>
<dbReference type="RefSeq" id="WP_147099850.1">
    <property type="nucleotide sequence ID" value="NZ_VOOS01000003.1"/>
</dbReference>
<protein>
    <submittedName>
        <fullName evidence="3">YdcF family protein</fullName>
    </submittedName>
</protein>
<dbReference type="PANTHER" id="PTHR30336:SF4">
    <property type="entry name" value="ENVELOPE BIOGENESIS FACTOR ELYC"/>
    <property type="match status" value="1"/>
</dbReference>
<dbReference type="InterPro" id="IPR003848">
    <property type="entry name" value="DUF218"/>
</dbReference>
<sequence length="254" mass="29332">MFFFLSKILFFLTTPIVWIFGLLLWGILTKKDILKKRLLWASLICFYFFSNAFIADEFVRAYEDRSITYSDITKTYDVVIVLGGFSNFDSKQNLIQFHSATDRLMAGIKLYKTGKAKKIMISSGSGQLMNPNEKEALFIKSYLLDIGIPEKDLIIESESINTRENAVYSAKILNNEYKNGNYLLVTSAFHMPRAKSCFTKVGLSITPFSVDHQSGPRKFLFDHLFIPDSDSLRRWQMLIKEWIGFTTYKIMGYC</sequence>
<evidence type="ECO:0000313" key="4">
    <source>
        <dbReference type="Proteomes" id="UP000321721"/>
    </source>
</evidence>
<dbReference type="OrthoDB" id="9782395at2"/>
<keyword evidence="1" id="KW-1133">Transmembrane helix</keyword>
<dbReference type="GO" id="GO:0005886">
    <property type="term" value="C:plasma membrane"/>
    <property type="evidence" value="ECO:0007669"/>
    <property type="project" value="TreeGrafter"/>
</dbReference>
<evidence type="ECO:0000259" key="2">
    <source>
        <dbReference type="Pfam" id="PF02698"/>
    </source>
</evidence>
<dbReference type="EMBL" id="VOOS01000003">
    <property type="protein sequence ID" value="TXB65104.1"/>
    <property type="molecule type" value="Genomic_DNA"/>
</dbReference>
<comment type="caution">
    <text evidence="3">The sequence shown here is derived from an EMBL/GenBank/DDBJ whole genome shotgun (WGS) entry which is preliminary data.</text>
</comment>
<proteinExistence type="predicted"/>
<evidence type="ECO:0000313" key="3">
    <source>
        <dbReference type="EMBL" id="TXB65104.1"/>
    </source>
</evidence>
<keyword evidence="1" id="KW-0472">Membrane</keyword>
<accession>A0A5C6RT27</accession>
<keyword evidence="1" id="KW-0812">Transmembrane</keyword>
<feature type="domain" description="DUF218" evidence="2">
    <location>
        <begin position="77"/>
        <end position="244"/>
    </location>
</feature>
<dbReference type="Proteomes" id="UP000321721">
    <property type="component" value="Unassembled WGS sequence"/>
</dbReference>
<keyword evidence="4" id="KW-1185">Reference proteome</keyword>
<gene>
    <name evidence="3" type="ORF">FRY74_06670</name>
</gene>
<dbReference type="InterPro" id="IPR051599">
    <property type="entry name" value="Cell_Envelope_Assoc"/>
</dbReference>
<dbReference type="PANTHER" id="PTHR30336">
    <property type="entry name" value="INNER MEMBRANE PROTEIN, PROBABLE PERMEASE"/>
    <property type="match status" value="1"/>
</dbReference>
<dbReference type="AlphaFoldDB" id="A0A5C6RT27"/>
<dbReference type="Gene3D" id="3.40.50.620">
    <property type="entry name" value="HUPs"/>
    <property type="match status" value="1"/>
</dbReference>
<dbReference type="GO" id="GO:0000270">
    <property type="term" value="P:peptidoglycan metabolic process"/>
    <property type="evidence" value="ECO:0007669"/>
    <property type="project" value="TreeGrafter"/>
</dbReference>
<dbReference type="InterPro" id="IPR014729">
    <property type="entry name" value="Rossmann-like_a/b/a_fold"/>
</dbReference>
<evidence type="ECO:0000256" key="1">
    <source>
        <dbReference type="SAM" id="Phobius"/>
    </source>
</evidence>
<organism evidence="3 4">
    <name type="scientific">Vicingus serpentipes</name>
    <dbReference type="NCBI Taxonomy" id="1926625"/>
    <lineage>
        <taxon>Bacteria</taxon>
        <taxon>Pseudomonadati</taxon>
        <taxon>Bacteroidota</taxon>
        <taxon>Flavobacteriia</taxon>
        <taxon>Flavobacteriales</taxon>
        <taxon>Vicingaceae</taxon>
        <taxon>Vicingus</taxon>
    </lineage>
</organism>
<name>A0A5C6RT27_9FLAO</name>